<dbReference type="GO" id="GO:0008017">
    <property type="term" value="F:microtubule binding"/>
    <property type="evidence" value="ECO:0007669"/>
    <property type="project" value="InterPro"/>
</dbReference>
<dbReference type="VEuPathDB" id="TrichDB:TVAGG3_0226120"/>
<evidence type="ECO:0000259" key="2">
    <source>
        <dbReference type="PROSITE" id="PS51508"/>
    </source>
</evidence>
<dbReference type="EMBL" id="DS113613">
    <property type="protein sequence ID" value="EAY00121.1"/>
    <property type="molecule type" value="Genomic_DNA"/>
</dbReference>
<feature type="compositionally biased region" description="Low complexity" evidence="1">
    <location>
        <begin position="588"/>
        <end position="597"/>
    </location>
</feature>
<accession>A2F4R0</accession>
<dbReference type="Proteomes" id="UP000001542">
    <property type="component" value="Unassembled WGS sequence"/>
</dbReference>
<sequence>MNDSDKDIDLHLKWIHLMINRILDSQNEIPRYPLLSLNFLQPVNVLNIDAKFENELTIQDLTSSIPYAIIVYAFNPFDLTEISNNDYFPIILSTLTDLDCTIPSEITSQTLKENDISIHSQFCLILEDYVVRKSIPLEVITNDILRFPRSFYILQHRPHDLDEAIGIWLSKFPTSHIIPDINNFEEDIMSGQHAAFCLARCFPTKIPKSQVEVGPMLPEQSSQHNWELIQNASNEIPLFVLTKRPTSRILLRVFAADVFYATRNDVRNFAQPPSDPLPNEPPEQIEVPPEAAQSRPPPKIIQRDPPQPTNQSSQPPSVPVDRSIPPMDYPAVNEIPPQQNYNYNPPQNSGGNPHRHRHRHRYSDYSSYSSSEPPRKHHRPQNNSTTREIYKEKIIYKPFREHVTQPQRSSYDDAAMFVDGASKFANAASELAKMITTMKNDENKQVTNQQPQFPSPQPTFFPPTFPLFNYLPQNTEFPHEEDNYDGEINDTDLDIVEETLREFVQLPISQQTQERLSKMLKSKYGNDKSKRAEFVSILLNDTLAGIELNNESPAKTLVNAANMIYNQENGRKEVSIQLNESTYSEMADSSTSDTTSDYTLLPTKTSSSSSTESSISEIIEQVQLSDQIIDATTKLTDQITQSNPLILEKTDTKELFSNSCSDKPEKMKISVKSFTFEPSYDEIMRKQRAANIKNYTIFERALEDLFLPGDNHLGHRKFILNEASTIPSDRVIILISSDKKRYKGAYFRGLDNENCVVKHCGKGPQMINTADIGRSLNYDVGSMNFSKSNIDDADAFYLKKFLEPQGW</sequence>
<evidence type="ECO:0000313" key="4">
    <source>
        <dbReference type="Proteomes" id="UP000001542"/>
    </source>
</evidence>
<dbReference type="InterPro" id="IPR011033">
    <property type="entry name" value="PRC_barrel-like_sf"/>
</dbReference>
<feature type="region of interest" description="Disordered" evidence="1">
    <location>
        <begin position="586"/>
        <end position="612"/>
    </location>
</feature>
<reference evidence="3" key="2">
    <citation type="journal article" date="2007" name="Science">
        <title>Draft genome sequence of the sexually transmitted pathogen Trichomonas vaginalis.</title>
        <authorList>
            <person name="Carlton J.M."/>
            <person name="Hirt R.P."/>
            <person name="Silva J.C."/>
            <person name="Delcher A.L."/>
            <person name="Schatz M."/>
            <person name="Zhao Q."/>
            <person name="Wortman J.R."/>
            <person name="Bidwell S.L."/>
            <person name="Alsmark U.C.M."/>
            <person name="Besteiro S."/>
            <person name="Sicheritz-Ponten T."/>
            <person name="Noel C.J."/>
            <person name="Dacks J.B."/>
            <person name="Foster P.G."/>
            <person name="Simillion C."/>
            <person name="Van de Peer Y."/>
            <person name="Miranda-Saavedra D."/>
            <person name="Barton G.J."/>
            <person name="Westrop G.D."/>
            <person name="Mueller S."/>
            <person name="Dessi D."/>
            <person name="Fiori P.L."/>
            <person name="Ren Q."/>
            <person name="Paulsen I."/>
            <person name="Zhang H."/>
            <person name="Bastida-Corcuera F.D."/>
            <person name="Simoes-Barbosa A."/>
            <person name="Brown M.T."/>
            <person name="Hayes R.D."/>
            <person name="Mukherjee M."/>
            <person name="Okumura C.Y."/>
            <person name="Schneider R."/>
            <person name="Smith A.J."/>
            <person name="Vanacova S."/>
            <person name="Villalvazo M."/>
            <person name="Haas B.J."/>
            <person name="Pertea M."/>
            <person name="Feldblyum T.V."/>
            <person name="Utterback T.R."/>
            <person name="Shu C.L."/>
            <person name="Osoegawa K."/>
            <person name="de Jong P.J."/>
            <person name="Hrdy I."/>
            <person name="Horvathova L."/>
            <person name="Zubacova Z."/>
            <person name="Dolezal P."/>
            <person name="Malik S.B."/>
            <person name="Logsdon J.M. Jr."/>
            <person name="Henze K."/>
            <person name="Gupta A."/>
            <person name="Wang C.C."/>
            <person name="Dunne R.L."/>
            <person name="Upcroft J.A."/>
            <person name="Upcroft P."/>
            <person name="White O."/>
            <person name="Salzberg S.L."/>
            <person name="Tang P."/>
            <person name="Chiu C.-H."/>
            <person name="Lee Y.-S."/>
            <person name="Embley T.M."/>
            <person name="Coombs G.H."/>
            <person name="Mottram J.C."/>
            <person name="Tachezy J."/>
            <person name="Fraser-Liggett C.M."/>
            <person name="Johnson P.J."/>
        </authorList>
    </citation>
    <scope>NUCLEOTIDE SEQUENCE [LARGE SCALE GENOMIC DNA]</scope>
    <source>
        <strain evidence="3">G3</strain>
    </source>
</reference>
<reference evidence="3" key="1">
    <citation type="submission" date="2006-10" db="EMBL/GenBank/DDBJ databases">
        <authorList>
            <person name="Amadeo P."/>
            <person name="Zhao Q."/>
            <person name="Wortman J."/>
            <person name="Fraser-Liggett C."/>
            <person name="Carlton J."/>
        </authorList>
    </citation>
    <scope>NUCLEOTIDE SEQUENCE</scope>
    <source>
        <strain evidence="3">G3</strain>
    </source>
</reference>
<organism evidence="3 4">
    <name type="scientific">Trichomonas vaginalis (strain ATCC PRA-98 / G3)</name>
    <dbReference type="NCBI Taxonomy" id="412133"/>
    <lineage>
        <taxon>Eukaryota</taxon>
        <taxon>Metamonada</taxon>
        <taxon>Parabasalia</taxon>
        <taxon>Trichomonadida</taxon>
        <taxon>Trichomonadidae</taxon>
        <taxon>Trichomonas</taxon>
    </lineage>
</organism>
<proteinExistence type="predicted"/>
<dbReference type="AlphaFoldDB" id="A2F4R0"/>
<dbReference type="RefSeq" id="XP_001313050.1">
    <property type="nucleotide sequence ID" value="XM_001313049.1"/>
</dbReference>
<feature type="region of interest" description="Disordered" evidence="1">
    <location>
        <begin position="269"/>
        <end position="387"/>
    </location>
</feature>
<dbReference type="Gene3D" id="3.10.20.360">
    <property type="entry name" value="CKK domain"/>
    <property type="match status" value="1"/>
</dbReference>
<dbReference type="InterPro" id="IPR038209">
    <property type="entry name" value="CKK_dom_sf"/>
</dbReference>
<gene>
    <name evidence="3" type="ORF">TVAG_471040</name>
</gene>
<keyword evidence="4" id="KW-1185">Reference proteome</keyword>
<feature type="compositionally biased region" description="Low complexity" evidence="1">
    <location>
        <begin position="336"/>
        <end position="352"/>
    </location>
</feature>
<evidence type="ECO:0000313" key="3">
    <source>
        <dbReference type="EMBL" id="EAY00121.1"/>
    </source>
</evidence>
<dbReference type="InParanoid" id="A2F4R0"/>
<feature type="domain" description="CKK" evidence="2">
    <location>
        <begin position="682"/>
        <end position="807"/>
    </location>
</feature>
<dbReference type="Pfam" id="PF08683">
    <property type="entry name" value="CAMSAP_CKK"/>
    <property type="match status" value="1"/>
</dbReference>
<name>A2F4R0_TRIV3</name>
<dbReference type="SUPFAM" id="SSF50346">
    <property type="entry name" value="PRC-barrel domain"/>
    <property type="match status" value="1"/>
</dbReference>
<protein>
    <recommendedName>
        <fullName evidence="2">CKK domain-containing protein</fullName>
    </recommendedName>
</protein>
<dbReference type="PROSITE" id="PS51508">
    <property type="entry name" value="CKK"/>
    <property type="match status" value="1"/>
</dbReference>
<dbReference type="KEGG" id="tva:4757940"/>
<evidence type="ECO:0000256" key="1">
    <source>
        <dbReference type="SAM" id="MobiDB-lite"/>
    </source>
</evidence>
<dbReference type="VEuPathDB" id="TrichDB:TVAG_471040"/>
<dbReference type="InterPro" id="IPR014797">
    <property type="entry name" value="CKK_CAMSAP"/>
</dbReference>